<feature type="domain" description="Jacalin-type lectin" evidence="5">
    <location>
        <begin position="73"/>
        <end position="209"/>
    </location>
</feature>
<feature type="non-terminal residue" evidence="6">
    <location>
        <position position="1"/>
    </location>
</feature>
<evidence type="ECO:0000256" key="2">
    <source>
        <dbReference type="ARBA" id="ARBA00022734"/>
    </source>
</evidence>
<dbReference type="InterPro" id="IPR001229">
    <property type="entry name" value="Jacalin-like_lectin_dom"/>
</dbReference>
<keyword evidence="2" id="KW-0430">Lectin</keyword>
<organism evidence="6 7">
    <name type="scientific">Conger conger</name>
    <name type="common">Conger eel</name>
    <name type="synonym">Muraena conger</name>
    <dbReference type="NCBI Taxonomy" id="82655"/>
    <lineage>
        <taxon>Eukaryota</taxon>
        <taxon>Metazoa</taxon>
        <taxon>Chordata</taxon>
        <taxon>Craniata</taxon>
        <taxon>Vertebrata</taxon>
        <taxon>Euteleostomi</taxon>
        <taxon>Actinopterygii</taxon>
        <taxon>Neopterygii</taxon>
        <taxon>Teleostei</taxon>
        <taxon>Anguilliformes</taxon>
        <taxon>Congridae</taxon>
        <taxon>Conger</taxon>
    </lineage>
</organism>
<dbReference type="SMART" id="SM00915">
    <property type="entry name" value="Jacalin"/>
    <property type="match status" value="1"/>
</dbReference>
<keyword evidence="7" id="KW-1185">Reference proteome</keyword>
<dbReference type="AlphaFoldDB" id="A0A9Q1DDC7"/>
<name>A0A9Q1DDC7_CONCO</name>
<evidence type="ECO:0000313" key="7">
    <source>
        <dbReference type="Proteomes" id="UP001152803"/>
    </source>
</evidence>
<evidence type="ECO:0000256" key="1">
    <source>
        <dbReference type="ARBA" id="ARBA00022729"/>
    </source>
</evidence>
<dbReference type="PANTHER" id="PTHR33589:SF3">
    <property type="entry name" value="ZYMOGEN GRANULE MEMBRANE PROTEIN 16-LIKE"/>
    <property type="match status" value="1"/>
</dbReference>
<dbReference type="GO" id="GO:0030246">
    <property type="term" value="F:carbohydrate binding"/>
    <property type="evidence" value="ECO:0007669"/>
    <property type="project" value="UniProtKB-KW"/>
</dbReference>
<dbReference type="Pfam" id="PF01419">
    <property type="entry name" value="Jacalin"/>
    <property type="match status" value="1"/>
</dbReference>
<dbReference type="Gene3D" id="2.100.10.30">
    <property type="entry name" value="Jacalin-like lectin domain"/>
    <property type="match status" value="1"/>
</dbReference>
<evidence type="ECO:0000256" key="4">
    <source>
        <dbReference type="SAM" id="Phobius"/>
    </source>
</evidence>
<protein>
    <recommendedName>
        <fullName evidence="5">Jacalin-type lectin domain-containing protein</fullName>
    </recommendedName>
</protein>
<feature type="region of interest" description="Disordered" evidence="3">
    <location>
        <begin position="1"/>
        <end position="20"/>
    </location>
</feature>
<sequence length="228" mass="25492">NTGDYKLQPHISRKQHTGPHPLERKRTLLHCFYLPLLPLLQSRNTVSPLRMIFILVLCLLCGSSWAQYRPQRYSYSAAVGAGTGSSFASAGEGRITSIRVWERPGSYITGFQLKYDYSWSPVYGVNNSDVVEMSLFENEAFVQISGKYNPSNFIYQLVFVTSRGRSLIVGHPVSTSFNLYPKYPESELRIISGRASSSGITSIGAHWGVIYNMPPPNMIGNDSMSSHE</sequence>
<dbReference type="Proteomes" id="UP001152803">
    <property type="component" value="Unassembled WGS sequence"/>
</dbReference>
<dbReference type="PROSITE" id="PS51752">
    <property type="entry name" value="JACALIN_LECTIN"/>
    <property type="match status" value="1"/>
</dbReference>
<dbReference type="SUPFAM" id="SSF51101">
    <property type="entry name" value="Mannose-binding lectins"/>
    <property type="match status" value="1"/>
</dbReference>
<dbReference type="InterPro" id="IPR052321">
    <property type="entry name" value="PolyBind_ProtTraffic"/>
</dbReference>
<feature type="transmembrane region" description="Helical" evidence="4">
    <location>
        <begin position="47"/>
        <end position="66"/>
    </location>
</feature>
<dbReference type="PANTHER" id="PTHR33589">
    <property type="entry name" value="OS11G0524900 PROTEIN"/>
    <property type="match status" value="1"/>
</dbReference>
<proteinExistence type="predicted"/>
<keyword evidence="4" id="KW-1133">Transmembrane helix</keyword>
<dbReference type="OrthoDB" id="2415936at2759"/>
<comment type="caution">
    <text evidence="6">The sequence shown here is derived from an EMBL/GenBank/DDBJ whole genome shotgun (WGS) entry which is preliminary data.</text>
</comment>
<dbReference type="InterPro" id="IPR036404">
    <property type="entry name" value="Jacalin-like_lectin_dom_sf"/>
</dbReference>
<accession>A0A9Q1DDC7</accession>
<keyword evidence="1" id="KW-0732">Signal</keyword>
<gene>
    <name evidence="6" type="ORF">COCON_G00128390</name>
</gene>
<reference evidence="6" key="1">
    <citation type="journal article" date="2023" name="Science">
        <title>Genome structures resolve the early diversification of teleost fishes.</title>
        <authorList>
            <person name="Parey E."/>
            <person name="Louis A."/>
            <person name="Montfort J."/>
            <person name="Bouchez O."/>
            <person name="Roques C."/>
            <person name="Iampietro C."/>
            <person name="Lluch J."/>
            <person name="Castinel A."/>
            <person name="Donnadieu C."/>
            <person name="Desvignes T."/>
            <person name="Floi Bucao C."/>
            <person name="Jouanno E."/>
            <person name="Wen M."/>
            <person name="Mejri S."/>
            <person name="Dirks R."/>
            <person name="Jansen H."/>
            <person name="Henkel C."/>
            <person name="Chen W.J."/>
            <person name="Zahm M."/>
            <person name="Cabau C."/>
            <person name="Klopp C."/>
            <person name="Thompson A.W."/>
            <person name="Robinson-Rechavi M."/>
            <person name="Braasch I."/>
            <person name="Lecointre G."/>
            <person name="Bobe J."/>
            <person name="Postlethwait J.H."/>
            <person name="Berthelot C."/>
            <person name="Roest Crollius H."/>
            <person name="Guiguen Y."/>
        </authorList>
    </citation>
    <scope>NUCLEOTIDE SEQUENCE</scope>
    <source>
        <strain evidence="6">Concon-B</strain>
    </source>
</reference>
<evidence type="ECO:0000256" key="3">
    <source>
        <dbReference type="SAM" id="MobiDB-lite"/>
    </source>
</evidence>
<keyword evidence="4" id="KW-0812">Transmembrane</keyword>
<dbReference type="EMBL" id="JAFJMO010000009">
    <property type="protein sequence ID" value="KAJ8267667.1"/>
    <property type="molecule type" value="Genomic_DNA"/>
</dbReference>
<evidence type="ECO:0000313" key="6">
    <source>
        <dbReference type="EMBL" id="KAJ8267667.1"/>
    </source>
</evidence>
<keyword evidence="4" id="KW-0472">Membrane</keyword>
<evidence type="ECO:0000259" key="5">
    <source>
        <dbReference type="PROSITE" id="PS51752"/>
    </source>
</evidence>